<accession>A0A1X2ZZE2</accession>
<dbReference type="SUPFAM" id="SSF52540">
    <property type="entry name" value="P-loop containing nucleoside triphosphate hydrolases"/>
    <property type="match status" value="1"/>
</dbReference>
<evidence type="ECO:0000313" key="10">
    <source>
        <dbReference type="EMBL" id="OSG99601.1"/>
    </source>
</evidence>
<dbReference type="EMBL" id="LNKI01000006">
    <property type="protein sequence ID" value="OSG99601.1"/>
    <property type="molecule type" value="Genomic_DNA"/>
</dbReference>
<dbReference type="GO" id="GO:0005886">
    <property type="term" value="C:plasma membrane"/>
    <property type="evidence" value="ECO:0007669"/>
    <property type="project" value="TreeGrafter"/>
</dbReference>
<dbReference type="CDD" id="cd05387">
    <property type="entry name" value="BY-kinase"/>
    <property type="match status" value="1"/>
</dbReference>
<evidence type="ECO:0000256" key="2">
    <source>
        <dbReference type="ARBA" id="ARBA00011903"/>
    </source>
</evidence>
<keyword evidence="6" id="KW-0067">ATP-binding</keyword>
<evidence type="ECO:0000256" key="5">
    <source>
        <dbReference type="ARBA" id="ARBA00022777"/>
    </source>
</evidence>
<gene>
    <name evidence="10" type="ORF">AL0467_1588</name>
</gene>
<keyword evidence="4" id="KW-0547">Nucleotide-binding</keyword>
<keyword evidence="3" id="KW-0808">Transferase</keyword>
<organism evidence="10 11">
    <name type="scientific">Bifidobacterium adolescentis</name>
    <dbReference type="NCBI Taxonomy" id="1680"/>
    <lineage>
        <taxon>Bacteria</taxon>
        <taxon>Bacillati</taxon>
        <taxon>Actinomycetota</taxon>
        <taxon>Actinomycetes</taxon>
        <taxon>Bifidobacteriales</taxon>
        <taxon>Bifidobacteriaceae</taxon>
        <taxon>Bifidobacterium</taxon>
    </lineage>
</organism>
<dbReference type="AlphaFoldDB" id="A0A1X2ZZE2"/>
<dbReference type="InterPro" id="IPR005702">
    <property type="entry name" value="Wzc-like_C"/>
</dbReference>
<comment type="similarity">
    <text evidence="1">Belongs to the CpsD/CapB family.</text>
</comment>
<dbReference type="InterPro" id="IPR025669">
    <property type="entry name" value="AAA_dom"/>
</dbReference>
<sequence>MAINTAVALAEDGAKVLLIDADLRHPSVAHHLGIEGAAGLAHVLSGQMGPKDVVQSYWKPNLHILPGGKRPANAGVLLSSETMKLMVEQALTQYDYVIIDTAPLTVSNDGAVFGRWTKGLLLVVSRNVCEKKSLQEAADTLATAQVPVLGFIFNRADPKKVNSHSNYYYYYEDGAPRSSHRANGKKKRI</sequence>
<dbReference type="InterPro" id="IPR027417">
    <property type="entry name" value="P-loop_NTPase"/>
</dbReference>
<evidence type="ECO:0000256" key="4">
    <source>
        <dbReference type="ARBA" id="ARBA00022741"/>
    </source>
</evidence>
<proteinExistence type="inferred from homology"/>
<dbReference type="EC" id="2.7.10.2" evidence="2"/>
<evidence type="ECO:0000256" key="3">
    <source>
        <dbReference type="ARBA" id="ARBA00022679"/>
    </source>
</evidence>
<evidence type="ECO:0000256" key="6">
    <source>
        <dbReference type="ARBA" id="ARBA00022840"/>
    </source>
</evidence>
<dbReference type="PANTHER" id="PTHR32309">
    <property type="entry name" value="TYROSINE-PROTEIN KINASE"/>
    <property type="match status" value="1"/>
</dbReference>
<reference evidence="10 11" key="1">
    <citation type="journal article" date="2016" name="Sci. Rep.">
        <title>Evaluation of genetic diversity among strains of the human gut commensal Bifidobacterium adolescentis.</title>
        <authorList>
            <person name="Duranti S."/>
            <person name="Milani C."/>
            <person name="Lugli G.A."/>
            <person name="Mancabelli L."/>
            <person name="Turroni F."/>
            <person name="Ferrario C."/>
            <person name="Mangifesta M."/>
            <person name="Viappiani A."/>
            <person name="Sanchez B."/>
            <person name="Margolles A."/>
            <person name="van Sinderen D."/>
            <person name="Ventura M."/>
        </authorList>
    </citation>
    <scope>NUCLEOTIDE SEQUENCE [LARGE SCALE GENOMIC DNA]</scope>
    <source>
        <strain evidence="10 11">AL46-7</strain>
    </source>
</reference>
<evidence type="ECO:0000256" key="1">
    <source>
        <dbReference type="ARBA" id="ARBA00007316"/>
    </source>
</evidence>
<dbReference type="GO" id="GO:0004715">
    <property type="term" value="F:non-membrane spanning protein tyrosine kinase activity"/>
    <property type="evidence" value="ECO:0007669"/>
    <property type="project" value="UniProtKB-EC"/>
</dbReference>
<protein>
    <recommendedName>
        <fullName evidence="2">non-specific protein-tyrosine kinase</fullName>
        <ecNumber evidence="2">2.7.10.2</ecNumber>
    </recommendedName>
</protein>
<dbReference type="GO" id="GO:0005524">
    <property type="term" value="F:ATP binding"/>
    <property type="evidence" value="ECO:0007669"/>
    <property type="project" value="UniProtKB-KW"/>
</dbReference>
<evidence type="ECO:0000256" key="8">
    <source>
        <dbReference type="ARBA" id="ARBA00051245"/>
    </source>
</evidence>
<evidence type="ECO:0000259" key="9">
    <source>
        <dbReference type="Pfam" id="PF13614"/>
    </source>
</evidence>
<dbReference type="InterPro" id="IPR050445">
    <property type="entry name" value="Bact_polysacc_biosynth/exp"/>
</dbReference>
<evidence type="ECO:0000313" key="11">
    <source>
        <dbReference type="Proteomes" id="UP000193208"/>
    </source>
</evidence>
<dbReference type="Pfam" id="PF13614">
    <property type="entry name" value="AAA_31"/>
    <property type="match status" value="1"/>
</dbReference>
<dbReference type="Gene3D" id="3.40.50.300">
    <property type="entry name" value="P-loop containing nucleotide triphosphate hydrolases"/>
    <property type="match status" value="1"/>
</dbReference>
<dbReference type="NCBIfam" id="TIGR01007">
    <property type="entry name" value="eps_fam"/>
    <property type="match status" value="1"/>
</dbReference>
<feature type="domain" description="AAA" evidence="9">
    <location>
        <begin position="2"/>
        <end position="103"/>
    </location>
</feature>
<name>A0A1X2ZZE2_BIFAD</name>
<evidence type="ECO:0000256" key="7">
    <source>
        <dbReference type="ARBA" id="ARBA00023137"/>
    </source>
</evidence>
<dbReference type="PANTHER" id="PTHR32309:SF13">
    <property type="entry name" value="FERRIC ENTEROBACTIN TRANSPORT PROTEIN FEPE"/>
    <property type="match status" value="1"/>
</dbReference>
<comment type="catalytic activity">
    <reaction evidence="8">
        <text>L-tyrosyl-[protein] + ATP = O-phospho-L-tyrosyl-[protein] + ADP + H(+)</text>
        <dbReference type="Rhea" id="RHEA:10596"/>
        <dbReference type="Rhea" id="RHEA-COMP:10136"/>
        <dbReference type="Rhea" id="RHEA-COMP:20101"/>
        <dbReference type="ChEBI" id="CHEBI:15378"/>
        <dbReference type="ChEBI" id="CHEBI:30616"/>
        <dbReference type="ChEBI" id="CHEBI:46858"/>
        <dbReference type="ChEBI" id="CHEBI:61978"/>
        <dbReference type="ChEBI" id="CHEBI:456216"/>
        <dbReference type="EC" id="2.7.10.2"/>
    </reaction>
</comment>
<keyword evidence="7" id="KW-0829">Tyrosine-protein kinase</keyword>
<dbReference type="Proteomes" id="UP000193208">
    <property type="component" value="Unassembled WGS sequence"/>
</dbReference>
<comment type="caution">
    <text evidence="10">The sequence shown here is derived from an EMBL/GenBank/DDBJ whole genome shotgun (WGS) entry which is preliminary data.</text>
</comment>
<keyword evidence="5" id="KW-0418">Kinase</keyword>